<comment type="caution">
    <text evidence="1">The sequence shown here is derived from an EMBL/GenBank/DDBJ whole genome shotgun (WGS) entry which is preliminary data.</text>
</comment>
<keyword evidence="2" id="KW-1185">Reference proteome</keyword>
<dbReference type="AlphaFoldDB" id="A0A392QX31"/>
<dbReference type="EMBL" id="LXQA010165475">
    <property type="protein sequence ID" value="MCI28404.1"/>
    <property type="molecule type" value="Genomic_DNA"/>
</dbReference>
<evidence type="ECO:0000313" key="2">
    <source>
        <dbReference type="Proteomes" id="UP000265520"/>
    </source>
</evidence>
<keyword evidence="1" id="KW-0808">Transferase</keyword>
<evidence type="ECO:0000313" key="1">
    <source>
        <dbReference type="EMBL" id="MCI28404.1"/>
    </source>
</evidence>
<dbReference type="GO" id="GO:0016740">
    <property type="term" value="F:transferase activity"/>
    <property type="evidence" value="ECO:0007669"/>
    <property type="project" value="UniProtKB-KW"/>
</dbReference>
<reference evidence="1 2" key="1">
    <citation type="journal article" date="2018" name="Front. Plant Sci.">
        <title>Red Clover (Trifolium pratense) and Zigzag Clover (T. medium) - A Picture of Genomic Similarities and Differences.</title>
        <authorList>
            <person name="Dluhosova J."/>
            <person name="Istvanek J."/>
            <person name="Nedelnik J."/>
            <person name="Repkova J."/>
        </authorList>
    </citation>
    <scope>NUCLEOTIDE SEQUENCE [LARGE SCALE GENOMIC DNA]</scope>
    <source>
        <strain evidence="2">cv. 10/8</strain>
        <tissue evidence="1">Leaf</tissue>
    </source>
</reference>
<organism evidence="1 2">
    <name type="scientific">Trifolium medium</name>
    <dbReference type="NCBI Taxonomy" id="97028"/>
    <lineage>
        <taxon>Eukaryota</taxon>
        <taxon>Viridiplantae</taxon>
        <taxon>Streptophyta</taxon>
        <taxon>Embryophyta</taxon>
        <taxon>Tracheophyta</taxon>
        <taxon>Spermatophyta</taxon>
        <taxon>Magnoliopsida</taxon>
        <taxon>eudicotyledons</taxon>
        <taxon>Gunneridae</taxon>
        <taxon>Pentapetalae</taxon>
        <taxon>rosids</taxon>
        <taxon>fabids</taxon>
        <taxon>Fabales</taxon>
        <taxon>Fabaceae</taxon>
        <taxon>Papilionoideae</taxon>
        <taxon>50 kb inversion clade</taxon>
        <taxon>NPAAA clade</taxon>
        <taxon>Hologalegina</taxon>
        <taxon>IRL clade</taxon>
        <taxon>Trifolieae</taxon>
        <taxon>Trifolium</taxon>
    </lineage>
</organism>
<accession>A0A392QX31</accession>
<sequence length="59" mass="6891">MYGVLSEMKKSRSWAALHVSDNCCFHYRRRLLQKIVEDRSYAEETASYGHNADIVQVVK</sequence>
<name>A0A392QX31_9FABA</name>
<dbReference type="SUPFAM" id="SSF48439">
    <property type="entry name" value="Protein prenylyltransferase"/>
    <property type="match status" value="1"/>
</dbReference>
<protein>
    <submittedName>
        <fullName evidence="1">Protein prenyltransferase alpha subunit repeat-containing protein 1-like</fullName>
    </submittedName>
</protein>
<dbReference type="Proteomes" id="UP000265520">
    <property type="component" value="Unassembled WGS sequence"/>
</dbReference>
<proteinExistence type="predicted"/>
<feature type="non-terminal residue" evidence="1">
    <location>
        <position position="59"/>
    </location>
</feature>